<dbReference type="GO" id="GO:0060271">
    <property type="term" value="P:cilium assembly"/>
    <property type="evidence" value="ECO:0007669"/>
    <property type="project" value="TreeGrafter"/>
</dbReference>
<evidence type="ECO:0000256" key="1">
    <source>
        <dbReference type="ARBA" id="ARBA00022737"/>
    </source>
</evidence>
<feature type="repeat" description="TPR" evidence="4">
    <location>
        <begin position="202"/>
        <end position="235"/>
    </location>
</feature>
<keyword evidence="1" id="KW-0677">Repeat</keyword>
<comment type="similarity">
    <text evidence="3">Belongs to the BBS4 family.</text>
</comment>
<dbReference type="WBParaSite" id="ACRNAN_scaffold2038.g10366.t1">
    <property type="protein sequence ID" value="ACRNAN_scaffold2038.g10366.t1"/>
    <property type="gene ID" value="ACRNAN_scaffold2038.g10366"/>
</dbReference>
<sequence>MNNNNAEDNQSGANLMESDGEDTPQQPEQQRDDVPATENSTPAPAPPTRQPVVIGLQSASRMNKKLYSLFITKRYQECKEAIEEHLLLEPEALCEYAILLRAQIAREEGQVRECLGWLNRALKHNPKSSKILYQVGRARFLLGEHQKAIDNFAKSIQHDPNDWKPYYWQSMSYYHLESGDSGGALNKAQEVLLSCPRMNKSVEILVFLAKLCTQRNDILPAIEAYKRALEIEPENLDIISRLGLLYLKTNSETKAFSCLGKALTFDPTHVPTILAASTVLQNNGDYDVALSKYRVAADKCDYNGPLWNNIGMCFFGKGKLVAAIGCLKKANYLSPLDWKVLYNLAVVHYAMQQYASAYHFIAAALNLQPSNPLLLMTLAIILTELEDADNARKAYQRGAQIDPNCLALRVNLGIFEYRHGNVDAAKEWLGDLFDNPVPDSPQYTELNLLVSRLKGCLKKFTESSTQDEA</sequence>
<dbReference type="PANTHER" id="PTHR44186">
    <property type="match status" value="1"/>
</dbReference>
<organism evidence="6 7">
    <name type="scientific">Acrobeloides nanus</name>
    <dbReference type="NCBI Taxonomy" id="290746"/>
    <lineage>
        <taxon>Eukaryota</taxon>
        <taxon>Metazoa</taxon>
        <taxon>Ecdysozoa</taxon>
        <taxon>Nematoda</taxon>
        <taxon>Chromadorea</taxon>
        <taxon>Rhabditida</taxon>
        <taxon>Tylenchina</taxon>
        <taxon>Cephalobomorpha</taxon>
        <taxon>Cephaloboidea</taxon>
        <taxon>Cephalobidae</taxon>
        <taxon>Acrobeloides</taxon>
    </lineage>
</organism>
<name>A0A914D8K3_9BILA</name>
<dbReference type="Pfam" id="PF13414">
    <property type="entry name" value="TPR_11"/>
    <property type="match status" value="1"/>
</dbReference>
<dbReference type="PROSITE" id="PS50005">
    <property type="entry name" value="TPR"/>
    <property type="match status" value="4"/>
</dbReference>
<keyword evidence="6" id="KW-1185">Reference proteome</keyword>
<evidence type="ECO:0000313" key="7">
    <source>
        <dbReference type="WBParaSite" id="ACRNAN_scaffold2038.g10366.t1"/>
    </source>
</evidence>
<dbReference type="GO" id="GO:0036064">
    <property type="term" value="C:ciliary basal body"/>
    <property type="evidence" value="ECO:0007669"/>
    <property type="project" value="TreeGrafter"/>
</dbReference>
<dbReference type="InterPro" id="IPR011990">
    <property type="entry name" value="TPR-like_helical_dom_sf"/>
</dbReference>
<evidence type="ECO:0000256" key="4">
    <source>
        <dbReference type="PROSITE-ProRule" id="PRU00339"/>
    </source>
</evidence>
<keyword evidence="2 4" id="KW-0802">TPR repeat</keyword>
<evidence type="ECO:0000256" key="2">
    <source>
        <dbReference type="ARBA" id="ARBA00022803"/>
    </source>
</evidence>
<dbReference type="SUPFAM" id="SSF48452">
    <property type="entry name" value="TPR-like"/>
    <property type="match status" value="1"/>
</dbReference>
<feature type="repeat" description="TPR" evidence="4">
    <location>
        <begin position="129"/>
        <end position="162"/>
    </location>
</feature>
<dbReference type="Pfam" id="PF12895">
    <property type="entry name" value="ANAPC3"/>
    <property type="match status" value="1"/>
</dbReference>
<proteinExistence type="inferred from homology"/>
<evidence type="ECO:0000256" key="3">
    <source>
        <dbReference type="ARBA" id="ARBA00023778"/>
    </source>
</evidence>
<protein>
    <submittedName>
        <fullName evidence="7">Bardet-Biedl syndrome 4 protein</fullName>
    </submittedName>
</protein>
<feature type="repeat" description="TPR" evidence="4">
    <location>
        <begin position="236"/>
        <end position="269"/>
    </location>
</feature>
<dbReference type="Pfam" id="PF13432">
    <property type="entry name" value="TPR_16"/>
    <property type="match status" value="1"/>
</dbReference>
<dbReference type="PANTHER" id="PTHR44186:SF1">
    <property type="entry name" value="BARDET-BIEDL SYNDROME 4 PROTEIN"/>
    <property type="match status" value="1"/>
</dbReference>
<dbReference type="InterPro" id="IPR019734">
    <property type="entry name" value="TPR_rpt"/>
</dbReference>
<dbReference type="Proteomes" id="UP000887540">
    <property type="component" value="Unplaced"/>
</dbReference>
<dbReference type="Gene3D" id="1.25.40.10">
    <property type="entry name" value="Tetratricopeptide repeat domain"/>
    <property type="match status" value="1"/>
</dbReference>
<evidence type="ECO:0000313" key="6">
    <source>
        <dbReference type="Proteomes" id="UP000887540"/>
    </source>
</evidence>
<dbReference type="GO" id="GO:0061512">
    <property type="term" value="P:protein localization to cilium"/>
    <property type="evidence" value="ECO:0007669"/>
    <property type="project" value="TreeGrafter"/>
</dbReference>
<reference evidence="7" key="1">
    <citation type="submission" date="2022-11" db="UniProtKB">
        <authorList>
            <consortium name="WormBaseParasite"/>
        </authorList>
    </citation>
    <scope>IDENTIFICATION</scope>
</reference>
<feature type="region of interest" description="Disordered" evidence="5">
    <location>
        <begin position="1"/>
        <end position="51"/>
    </location>
</feature>
<feature type="compositionally biased region" description="Polar residues" evidence="5">
    <location>
        <begin position="1"/>
        <end position="13"/>
    </location>
</feature>
<accession>A0A914D8K3</accession>
<dbReference type="AlphaFoldDB" id="A0A914D8K3"/>
<feature type="repeat" description="TPR" evidence="4">
    <location>
        <begin position="338"/>
        <end position="371"/>
    </location>
</feature>
<dbReference type="SMART" id="SM00028">
    <property type="entry name" value="TPR"/>
    <property type="match status" value="8"/>
</dbReference>
<evidence type="ECO:0000256" key="5">
    <source>
        <dbReference type="SAM" id="MobiDB-lite"/>
    </source>
</evidence>